<dbReference type="InterPro" id="IPR058512">
    <property type="entry name" value="DUF8199"/>
</dbReference>
<dbReference type="AlphaFoldDB" id="A0A5M9GJI1"/>
<gene>
    <name evidence="2" type="ORF">F1649_22555</name>
</gene>
<dbReference type="Proteomes" id="UP000322918">
    <property type="component" value="Unassembled WGS sequence"/>
</dbReference>
<sequence>MRKTCAIGFAAFYLLLTTGMFVCIFHCVSEYFLKPQVSISLHSEEARSHDENKLHSLKDGSKPDIHKKKPCSDGKDCKCCNEHGQYTINENIQPDDPFFSAVSALTFPLNFEEIFISHKEVKSIDWPKGNAPPCVLKTPLYISNRTLLI</sequence>
<dbReference type="EMBL" id="VWNE01000070">
    <property type="protein sequence ID" value="KAA8473885.1"/>
    <property type="molecule type" value="Genomic_DNA"/>
</dbReference>
<comment type="caution">
    <text evidence="2">The sequence shown here is derived from an EMBL/GenBank/DDBJ whole genome shotgun (WGS) entry which is preliminary data.</text>
</comment>
<evidence type="ECO:0000256" key="1">
    <source>
        <dbReference type="SAM" id="MobiDB-lite"/>
    </source>
</evidence>
<feature type="region of interest" description="Disordered" evidence="1">
    <location>
        <begin position="50"/>
        <end position="74"/>
    </location>
</feature>
<dbReference type="OrthoDB" id="798836at2"/>
<protein>
    <submittedName>
        <fullName evidence="2">Uncharacterized protein</fullName>
    </submittedName>
</protein>
<name>A0A5M9GJI1_9SPHI</name>
<keyword evidence="3" id="KW-1185">Reference proteome</keyword>
<accession>A0A5M9GJI1</accession>
<evidence type="ECO:0000313" key="3">
    <source>
        <dbReference type="Proteomes" id="UP000322918"/>
    </source>
</evidence>
<proteinExistence type="predicted"/>
<evidence type="ECO:0000313" key="2">
    <source>
        <dbReference type="EMBL" id="KAA8473885.1"/>
    </source>
</evidence>
<dbReference type="RefSeq" id="WP_141814148.1">
    <property type="nucleotide sequence ID" value="NZ_VFPL01000001.1"/>
</dbReference>
<organism evidence="2 3">
    <name type="scientific">Arcticibacter tournemirensis</name>
    <dbReference type="NCBI Taxonomy" id="699437"/>
    <lineage>
        <taxon>Bacteria</taxon>
        <taxon>Pseudomonadati</taxon>
        <taxon>Bacteroidota</taxon>
        <taxon>Sphingobacteriia</taxon>
        <taxon>Sphingobacteriales</taxon>
        <taxon>Sphingobacteriaceae</taxon>
        <taxon>Arcticibacter</taxon>
    </lineage>
</organism>
<dbReference type="Pfam" id="PF26622">
    <property type="entry name" value="DUF8199"/>
    <property type="match status" value="1"/>
</dbReference>
<reference evidence="2 3" key="1">
    <citation type="submission" date="2019-09" db="EMBL/GenBank/DDBJ databases">
        <title>Pararcticibacter amylolyticus gen. nov., sp. nov., isolated from a rottenly hemp rope, and reclassification of Pedobacter tournemirensis as Pararcticibacter tournemirensis comb. nov.</title>
        <authorList>
            <person name="Cai Y."/>
        </authorList>
    </citation>
    <scope>NUCLEOTIDE SEQUENCE [LARGE SCALE GENOMIC DNA]</scope>
    <source>
        <strain evidence="2 3">TF5-37.2-LB10</strain>
    </source>
</reference>